<sequence length="147" mass="17142">MINDDVIQPSNSPWAAPVVLVNKKDGTLRFCVDYRRLDKVTKKDVYPLPRIDDTLDRIRHARYFSSIDMKTGCWQTEVDEREREKTAFIAPEGLYDFKVMPFGLCIAPATFQQVMDTVLARLKWQTFLVYLDDVVILCALKRFFKLS</sequence>
<dbReference type="PANTHER" id="PTHR24559">
    <property type="entry name" value="TRANSPOSON TY3-I GAG-POL POLYPROTEIN"/>
    <property type="match status" value="1"/>
</dbReference>
<reference evidence="2 3" key="1">
    <citation type="journal article" date="2023" name="Arcadia Sci">
        <title>De novo assembly of a long-read Amblyomma americanum tick genome.</title>
        <authorList>
            <person name="Chou S."/>
            <person name="Poskanzer K.E."/>
            <person name="Rollins M."/>
            <person name="Thuy-Boun P.S."/>
        </authorList>
    </citation>
    <scope>NUCLEOTIDE SEQUENCE [LARGE SCALE GENOMIC DNA]</scope>
    <source>
        <strain evidence="2">F_SG_1</strain>
        <tissue evidence="2">Salivary glands</tissue>
    </source>
</reference>
<evidence type="ECO:0000313" key="3">
    <source>
        <dbReference type="Proteomes" id="UP001321473"/>
    </source>
</evidence>
<dbReference type="GO" id="GO:0071897">
    <property type="term" value="P:DNA biosynthetic process"/>
    <property type="evidence" value="ECO:0007669"/>
    <property type="project" value="UniProtKB-ARBA"/>
</dbReference>
<dbReference type="PROSITE" id="PS50878">
    <property type="entry name" value="RT_POL"/>
    <property type="match status" value="1"/>
</dbReference>
<dbReference type="InterPro" id="IPR043502">
    <property type="entry name" value="DNA/RNA_pol_sf"/>
</dbReference>
<dbReference type="Pfam" id="PF00078">
    <property type="entry name" value="RVT_1"/>
    <property type="match status" value="1"/>
</dbReference>
<dbReference type="Gene3D" id="3.10.10.10">
    <property type="entry name" value="HIV Type 1 Reverse Transcriptase, subunit A, domain 1"/>
    <property type="match status" value="1"/>
</dbReference>
<evidence type="ECO:0000259" key="1">
    <source>
        <dbReference type="PROSITE" id="PS50878"/>
    </source>
</evidence>
<feature type="domain" description="Reverse transcriptase" evidence="1">
    <location>
        <begin position="2"/>
        <end position="147"/>
    </location>
</feature>
<proteinExistence type="predicted"/>
<evidence type="ECO:0000313" key="2">
    <source>
        <dbReference type="EMBL" id="KAK8778690.1"/>
    </source>
</evidence>
<dbReference type="Proteomes" id="UP001321473">
    <property type="component" value="Unassembled WGS sequence"/>
</dbReference>
<dbReference type="PANTHER" id="PTHR24559:SF444">
    <property type="entry name" value="REVERSE TRANSCRIPTASE DOMAIN-CONTAINING PROTEIN"/>
    <property type="match status" value="1"/>
</dbReference>
<dbReference type="InterPro" id="IPR000477">
    <property type="entry name" value="RT_dom"/>
</dbReference>
<accession>A0AAQ4EVE3</accession>
<name>A0AAQ4EVE3_AMBAM</name>
<dbReference type="EMBL" id="JARKHS020010471">
    <property type="protein sequence ID" value="KAK8778690.1"/>
    <property type="molecule type" value="Genomic_DNA"/>
</dbReference>
<dbReference type="SUPFAM" id="SSF56672">
    <property type="entry name" value="DNA/RNA polymerases"/>
    <property type="match status" value="1"/>
</dbReference>
<protein>
    <recommendedName>
        <fullName evidence="1">Reverse transcriptase domain-containing protein</fullName>
    </recommendedName>
</protein>
<dbReference type="InterPro" id="IPR053134">
    <property type="entry name" value="RNA-dir_DNA_polymerase"/>
</dbReference>
<gene>
    <name evidence="2" type="ORF">V5799_019970</name>
</gene>
<comment type="caution">
    <text evidence="2">The sequence shown here is derived from an EMBL/GenBank/DDBJ whole genome shotgun (WGS) entry which is preliminary data.</text>
</comment>
<dbReference type="CDD" id="cd01647">
    <property type="entry name" value="RT_LTR"/>
    <property type="match status" value="1"/>
</dbReference>
<dbReference type="AlphaFoldDB" id="A0AAQ4EVE3"/>
<organism evidence="2 3">
    <name type="scientific">Amblyomma americanum</name>
    <name type="common">Lone star tick</name>
    <dbReference type="NCBI Taxonomy" id="6943"/>
    <lineage>
        <taxon>Eukaryota</taxon>
        <taxon>Metazoa</taxon>
        <taxon>Ecdysozoa</taxon>
        <taxon>Arthropoda</taxon>
        <taxon>Chelicerata</taxon>
        <taxon>Arachnida</taxon>
        <taxon>Acari</taxon>
        <taxon>Parasitiformes</taxon>
        <taxon>Ixodida</taxon>
        <taxon>Ixodoidea</taxon>
        <taxon>Ixodidae</taxon>
        <taxon>Amblyomminae</taxon>
        <taxon>Amblyomma</taxon>
    </lineage>
</organism>
<keyword evidence="3" id="KW-1185">Reference proteome</keyword>